<dbReference type="EMBL" id="JALPRF010000001">
    <property type="protein sequence ID" value="MCK8490544.1"/>
    <property type="molecule type" value="Genomic_DNA"/>
</dbReference>
<dbReference type="Pfam" id="PF04228">
    <property type="entry name" value="Zn_peptidase"/>
    <property type="match status" value="1"/>
</dbReference>
<feature type="transmembrane region" description="Helical" evidence="6">
    <location>
        <begin position="21"/>
        <end position="43"/>
    </location>
</feature>
<comment type="caution">
    <text evidence="7">The sequence shown here is derived from an EMBL/GenBank/DDBJ whole genome shotgun (WGS) entry which is preliminary data.</text>
</comment>
<dbReference type="PANTHER" id="PTHR30168">
    <property type="entry name" value="PUTATIVE MEMBRANE PROTEIN YPFJ"/>
    <property type="match status" value="1"/>
</dbReference>
<evidence type="ECO:0000256" key="4">
    <source>
        <dbReference type="ARBA" id="ARBA00023136"/>
    </source>
</evidence>
<dbReference type="PANTHER" id="PTHR30168:SF0">
    <property type="entry name" value="INNER MEMBRANE PROTEIN"/>
    <property type="match status" value="1"/>
</dbReference>
<feature type="region of interest" description="Disordered" evidence="5">
    <location>
        <begin position="1"/>
        <end position="21"/>
    </location>
</feature>
<feature type="region of interest" description="Disordered" evidence="5">
    <location>
        <begin position="50"/>
        <end position="72"/>
    </location>
</feature>
<evidence type="ECO:0000256" key="6">
    <source>
        <dbReference type="SAM" id="Phobius"/>
    </source>
</evidence>
<sequence>MRWLNQNESENVEDRRGSSGGGGLLVGGGIGSVVIAVIVMLLGGDPSQILNSSAPEEQSASQAPTGPQPDDKAAQFTRLVLGSTEKVWTDLFAKQGAQYRKPVLVMFRGATTSGCGTAQEEMGPFYCPLDQKVYIDLSFYDLLAQRFQAPGDFAMAYVVAHEIGHHVQKQLGIMDKTDELRQRLSQREYNRVSVRLELQADFFAGVWAHHAQGQSFVLDENDVESALTAANAIGDDKIQEETQGRVVPDAFTHGTSAQRVYWFKKGLRTGDLSQGDTFNSREDANLQ</sequence>
<dbReference type="RefSeq" id="WP_232559100.1">
    <property type="nucleotide sequence ID" value="NZ_JALPRF010000001.1"/>
</dbReference>
<feature type="compositionally biased region" description="Low complexity" evidence="5">
    <location>
        <begin position="52"/>
        <end position="64"/>
    </location>
</feature>
<evidence type="ECO:0000256" key="3">
    <source>
        <dbReference type="ARBA" id="ARBA00022989"/>
    </source>
</evidence>
<reference evidence="7 8" key="1">
    <citation type="submission" date="2022-04" db="EMBL/GenBank/DDBJ databases">
        <title>Spirosoma sp. strain RP8 genome sequencing and assembly.</title>
        <authorList>
            <person name="Jung Y."/>
        </authorList>
    </citation>
    <scope>NUCLEOTIDE SEQUENCE [LARGE SCALE GENOMIC DNA]</scope>
    <source>
        <strain evidence="7 8">RP8</strain>
    </source>
</reference>
<evidence type="ECO:0000313" key="7">
    <source>
        <dbReference type="EMBL" id="MCK8490544.1"/>
    </source>
</evidence>
<keyword evidence="3 6" id="KW-1133">Transmembrane helix</keyword>
<evidence type="ECO:0000256" key="1">
    <source>
        <dbReference type="ARBA" id="ARBA00004167"/>
    </source>
</evidence>
<keyword evidence="4 6" id="KW-0472">Membrane</keyword>
<accession>A0ABT0HEF6</accession>
<name>A0ABT0HEF6_9BACT</name>
<protein>
    <submittedName>
        <fullName evidence="7">Neutral zinc metallopeptidase</fullName>
    </submittedName>
</protein>
<gene>
    <name evidence="7" type="ORF">M0L20_01700</name>
</gene>
<evidence type="ECO:0000256" key="5">
    <source>
        <dbReference type="SAM" id="MobiDB-lite"/>
    </source>
</evidence>
<evidence type="ECO:0000256" key="2">
    <source>
        <dbReference type="ARBA" id="ARBA00022692"/>
    </source>
</evidence>
<keyword evidence="8" id="KW-1185">Reference proteome</keyword>
<comment type="subcellular location">
    <subcellularLocation>
        <location evidence="1">Membrane</location>
        <topology evidence="1">Single-pass membrane protein</topology>
    </subcellularLocation>
</comment>
<dbReference type="Proteomes" id="UP001202180">
    <property type="component" value="Unassembled WGS sequence"/>
</dbReference>
<organism evidence="7 8">
    <name type="scientific">Spirosoma liriopis</name>
    <dbReference type="NCBI Taxonomy" id="2937440"/>
    <lineage>
        <taxon>Bacteria</taxon>
        <taxon>Pseudomonadati</taxon>
        <taxon>Bacteroidota</taxon>
        <taxon>Cytophagia</taxon>
        <taxon>Cytophagales</taxon>
        <taxon>Cytophagaceae</taxon>
        <taxon>Spirosoma</taxon>
    </lineage>
</organism>
<dbReference type="InterPro" id="IPR007343">
    <property type="entry name" value="Uncharacterised_pept_Zn_put"/>
</dbReference>
<proteinExistence type="predicted"/>
<evidence type="ECO:0000313" key="8">
    <source>
        <dbReference type="Proteomes" id="UP001202180"/>
    </source>
</evidence>
<keyword evidence="2 6" id="KW-0812">Transmembrane</keyword>